<evidence type="ECO:0000256" key="3">
    <source>
        <dbReference type="ARBA" id="ARBA00023159"/>
    </source>
</evidence>
<keyword evidence="4" id="KW-0804">Transcription</keyword>
<dbReference type="SUPFAM" id="SSF51215">
    <property type="entry name" value="Regulatory protein AraC"/>
    <property type="match status" value="1"/>
</dbReference>
<dbReference type="Pfam" id="PF12833">
    <property type="entry name" value="HTH_18"/>
    <property type="match status" value="1"/>
</dbReference>
<dbReference type="InterPro" id="IPR050204">
    <property type="entry name" value="AraC_XylS_family_regulators"/>
</dbReference>
<organism evidence="6 7">
    <name type="scientific">Arthrobacter glacialis</name>
    <dbReference type="NCBI Taxonomy" id="1664"/>
    <lineage>
        <taxon>Bacteria</taxon>
        <taxon>Bacillati</taxon>
        <taxon>Actinomycetota</taxon>
        <taxon>Actinomycetes</taxon>
        <taxon>Micrococcales</taxon>
        <taxon>Micrococcaceae</taxon>
        <taxon>Arthrobacter</taxon>
    </lineage>
</organism>
<dbReference type="PANTHER" id="PTHR46796">
    <property type="entry name" value="HTH-TYPE TRANSCRIPTIONAL ACTIVATOR RHAS-RELATED"/>
    <property type="match status" value="1"/>
</dbReference>
<evidence type="ECO:0000256" key="2">
    <source>
        <dbReference type="ARBA" id="ARBA00023125"/>
    </source>
</evidence>
<name>A0A2S3ZUQ1_ARTGL</name>
<dbReference type="InterPro" id="IPR018060">
    <property type="entry name" value="HTH_AraC"/>
</dbReference>
<dbReference type="InterPro" id="IPR014710">
    <property type="entry name" value="RmlC-like_jellyroll"/>
</dbReference>
<evidence type="ECO:0000259" key="5">
    <source>
        <dbReference type="PROSITE" id="PS01124"/>
    </source>
</evidence>
<dbReference type="InterPro" id="IPR003313">
    <property type="entry name" value="AraC-bd"/>
</dbReference>
<dbReference type="Gene3D" id="2.60.120.10">
    <property type="entry name" value="Jelly Rolls"/>
    <property type="match status" value="1"/>
</dbReference>
<keyword evidence="2" id="KW-0238">DNA-binding</keyword>
<dbReference type="RefSeq" id="WP_103466051.1">
    <property type="nucleotide sequence ID" value="NZ_PPXC01000009.1"/>
</dbReference>
<dbReference type="InterPro" id="IPR009057">
    <property type="entry name" value="Homeodomain-like_sf"/>
</dbReference>
<dbReference type="GO" id="GO:0043565">
    <property type="term" value="F:sequence-specific DNA binding"/>
    <property type="evidence" value="ECO:0007669"/>
    <property type="project" value="InterPro"/>
</dbReference>
<dbReference type="InterPro" id="IPR018062">
    <property type="entry name" value="HTH_AraC-typ_CS"/>
</dbReference>
<evidence type="ECO:0000256" key="4">
    <source>
        <dbReference type="ARBA" id="ARBA00023163"/>
    </source>
</evidence>
<dbReference type="Gene3D" id="1.10.10.60">
    <property type="entry name" value="Homeodomain-like"/>
    <property type="match status" value="2"/>
</dbReference>
<evidence type="ECO:0000256" key="1">
    <source>
        <dbReference type="ARBA" id="ARBA00023015"/>
    </source>
</evidence>
<evidence type="ECO:0000313" key="6">
    <source>
        <dbReference type="EMBL" id="POH72958.1"/>
    </source>
</evidence>
<keyword evidence="1" id="KW-0805">Transcription regulation</keyword>
<evidence type="ECO:0000313" key="7">
    <source>
        <dbReference type="Proteomes" id="UP000237061"/>
    </source>
</evidence>
<dbReference type="PROSITE" id="PS01124">
    <property type="entry name" value="HTH_ARAC_FAMILY_2"/>
    <property type="match status" value="1"/>
</dbReference>
<dbReference type="Pfam" id="PF02311">
    <property type="entry name" value="AraC_binding"/>
    <property type="match status" value="1"/>
</dbReference>
<comment type="caution">
    <text evidence="6">The sequence shown here is derived from an EMBL/GenBank/DDBJ whole genome shotgun (WGS) entry which is preliminary data.</text>
</comment>
<keyword evidence="3" id="KW-0010">Activator</keyword>
<dbReference type="Proteomes" id="UP000237061">
    <property type="component" value="Unassembled WGS sequence"/>
</dbReference>
<sequence length="261" mass="29082">MTEFWHSNKLPHLESRRSCQESASYRPHSHDRFSVGLIDSGSTVFSGASGYPVPLAAGDVILIPAGHVHACNPDSGHWRYQMIQADQDWVGGLLQEGTTELVSGISVYRQPEMYGQFSLINELIFTGAAPGRIEAGFREALAACAEREPAHRLLATTDVELLHRLNPVFIRLRDDEENPLLDELAQIAGMGKYQLIRAMKKLTGFAPLAWRQNERVITARKMLREGRPLAETAHALGFVDQSHFHRVFRAHVASSPGSYRS</sequence>
<dbReference type="PROSITE" id="PS00041">
    <property type="entry name" value="HTH_ARAC_FAMILY_1"/>
    <property type="match status" value="1"/>
</dbReference>
<dbReference type="EMBL" id="PPXC01000009">
    <property type="protein sequence ID" value="POH72958.1"/>
    <property type="molecule type" value="Genomic_DNA"/>
</dbReference>
<dbReference type="PANTHER" id="PTHR46796:SF2">
    <property type="entry name" value="TRANSCRIPTIONAL REGULATORY PROTEIN"/>
    <property type="match status" value="1"/>
</dbReference>
<proteinExistence type="predicted"/>
<keyword evidence="7" id="KW-1185">Reference proteome</keyword>
<dbReference type="GO" id="GO:0003700">
    <property type="term" value="F:DNA-binding transcription factor activity"/>
    <property type="evidence" value="ECO:0007669"/>
    <property type="project" value="InterPro"/>
</dbReference>
<dbReference type="AlphaFoldDB" id="A0A2S3ZUQ1"/>
<protein>
    <submittedName>
        <fullName evidence="6">AraC family transcriptional regulator</fullName>
    </submittedName>
</protein>
<dbReference type="SMART" id="SM00342">
    <property type="entry name" value="HTH_ARAC"/>
    <property type="match status" value="1"/>
</dbReference>
<accession>A0A2S3ZUQ1</accession>
<reference evidence="6 7" key="1">
    <citation type="submission" date="2018-01" db="EMBL/GenBank/DDBJ databases">
        <title>Arthrobacter sp. nov., from glaciers in China.</title>
        <authorList>
            <person name="Liu Q."/>
            <person name="Xin Y.-H."/>
        </authorList>
    </citation>
    <scope>NUCLEOTIDE SEQUENCE [LARGE SCALE GENOMIC DNA]</scope>
    <source>
        <strain evidence="6 7">HLT2-12-2</strain>
    </source>
</reference>
<dbReference type="InterPro" id="IPR037923">
    <property type="entry name" value="HTH-like"/>
</dbReference>
<gene>
    <name evidence="6" type="ORF">CVS27_12325</name>
</gene>
<feature type="domain" description="HTH araC/xylS-type" evidence="5">
    <location>
        <begin position="181"/>
        <end position="261"/>
    </location>
</feature>
<dbReference type="SUPFAM" id="SSF46689">
    <property type="entry name" value="Homeodomain-like"/>
    <property type="match status" value="1"/>
</dbReference>